<evidence type="ECO:0000313" key="2">
    <source>
        <dbReference type="Proteomes" id="UP001295444"/>
    </source>
</evidence>
<reference evidence="1" key="1">
    <citation type="submission" date="2022-03" db="EMBL/GenBank/DDBJ databases">
        <authorList>
            <person name="Alioto T."/>
            <person name="Alioto T."/>
            <person name="Gomez Garrido J."/>
        </authorList>
    </citation>
    <scope>NUCLEOTIDE SEQUENCE</scope>
</reference>
<organism evidence="1 2">
    <name type="scientific">Pelobates cultripes</name>
    <name type="common">Western spadefoot toad</name>
    <dbReference type="NCBI Taxonomy" id="61616"/>
    <lineage>
        <taxon>Eukaryota</taxon>
        <taxon>Metazoa</taxon>
        <taxon>Chordata</taxon>
        <taxon>Craniata</taxon>
        <taxon>Vertebrata</taxon>
        <taxon>Euteleostomi</taxon>
        <taxon>Amphibia</taxon>
        <taxon>Batrachia</taxon>
        <taxon>Anura</taxon>
        <taxon>Pelobatoidea</taxon>
        <taxon>Pelobatidae</taxon>
        <taxon>Pelobates</taxon>
    </lineage>
</organism>
<dbReference type="EMBL" id="OW240916">
    <property type="protein sequence ID" value="CAH2293843.1"/>
    <property type="molecule type" value="Genomic_DNA"/>
</dbReference>
<gene>
    <name evidence="1" type="ORF">PECUL_23A022473</name>
</gene>
<sequence>MSEYGSPTAASAASHFSPCHFQKRLDPDKTPWQLDNVGLHTDLGLGEHIPTPSFLLRLHQETERFMTYLAVKREGRGTVLELGYLIWCTCGIQW</sequence>
<dbReference type="Proteomes" id="UP001295444">
    <property type="component" value="Chromosome 05"/>
</dbReference>
<name>A0AAD1S6M5_PELCU</name>
<protein>
    <submittedName>
        <fullName evidence="1">Uncharacterized protein</fullName>
    </submittedName>
</protein>
<accession>A0AAD1S6M5</accession>
<proteinExistence type="predicted"/>
<keyword evidence="2" id="KW-1185">Reference proteome</keyword>
<dbReference type="AlphaFoldDB" id="A0AAD1S6M5"/>
<evidence type="ECO:0000313" key="1">
    <source>
        <dbReference type="EMBL" id="CAH2293843.1"/>
    </source>
</evidence>